<evidence type="ECO:0000313" key="1">
    <source>
        <dbReference type="EMBL" id="KAF2494608.1"/>
    </source>
</evidence>
<organism evidence="1 2">
    <name type="scientific">Lophium mytilinum</name>
    <dbReference type="NCBI Taxonomy" id="390894"/>
    <lineage>
        <taxon>Eukaryota</taxon>
        <taxon>Fungi</taxon>
        <taxon>Dikarya</taxon>
        <taxon>Ascomycota</taxon>
        <taxon>Pezizomycotina</taxon>
        <taxon>Dothideomycetes</taxon>
        <taxon>Pleosporomycetidae</taxon>
        <taxon>Mytilinidiales</taxon>
        <taxon>Mytilinidiaceae</taxon>
        <taxon>Lophium</taxon>
    </lineage>
</organism>
<protein>
    <submittedName>
        <fullName evidence="1">Uncharacterized protein</fullName>
    </submittedName>
</protein>
<keyword evidence="2" id="KW-1185">Reference proteome</keyword>
<accession>A0A6A6QQ43</accession>
<name>A0A6A6QQ43_9PEZI</name>
<reference evidence="1" key="1">
    <citation type="journal article" date="2020" name="Stud. Mycol.">
        <title>101 Dothideomycetes genomes: a test case for predicting lifestyles and emergence of pathogens.</title>
        <authorList>
            <person name="Haridas S."/>
            <person name="Albert R."/>
            <person name="Binder M."/>
            <person name="Bloem J."/>
            <person name="Labutti K."/>
            <person name="Salamov A."/>
            <person name="Andreopoulos B."/>
            <person name="Baker S."/>
            <person name="Barry K."/>
            <person name="Bills G."/>
            <person name="Bluhm B."/>
            <person name="Cannon C."/>
            <person name="Castanera R."/>
            <person name="Culley D."/>
            <person name="Daum C."/>
            <person name="Ezra D."/>
            <person name="Gonzalez J."/>
            <person name="Henrissat B."/>
            <person name="Kuo A."/>
            <person name="Liang C."/>
            <person name="Lipzen A."/>
            <person name="Lutzoni F."/>
            <person name="Magnuson J."/>
            <person name="Mondo S."/>
            <person name="Nolan M."/>
            <person name="Ohm R."/>
            <person name="Pangilinan J."/>
            <person name="Park H.-J."/>
            <person name="Ramirez L."/>
            <person name="Alfaro M."/>
            <person name="Sun H."/>
            <person name="Tritt A."/>
            <person name="Yoshinaga Y."/>
            <person name="Zwiers L.-H."/>
            <person name="Turgeon B."/>
            <person name="Goodwin S."/>
            <person name="Spatafora J."/>
            <person name="Crous P."/>
            <person name="Grigoriev I."/>
        </authorList>
    </citation>
    <scope>NUCLEOTIDE SEQUENCE</scope>
    <source>
        <strain evidence="1">CBS 269.34</strain>
    </source>
</reference>
<evidence type="ECO:0000313" key="2">
    <source>
        <dbReference type="Proteomes" id="UP000799750"/>
    </source>
</evidence>
<dbReference type="AlphaFoldDB" id="A0A6A6QQ43"/>
<proteinExistence type="predicted"/>
<gene>
    <name evidence="1" type="ORF">BU16DRAFT_43631</name>
</gene>
<dbReference type="EMBL" id="MU004190">
    <property type="protein sequence ID" value="KAF2494608.1"/>
    <property type="molecule type" value="Genomic_DNA"/>
</dbReference>
<dbReference type="Proteomes" id="UP000799750">
    <property type="component" value="Unassembled WGS sequence"/>
</dbReference>
<sequence length="282" mass="31333">MSTRTTEENKMDYLSAIPVELLLMVYEELLVTDGFVPVDTPTPANMLAIMQTSSWHLQAAETFYSKNEFLFTCNAAQPLGPIASGNLHFLRKIAISLCTDHPDLPTTLDRAQLIKAPAVANLKLDQVSVEVCSKLHPLIVDHFDDSLLTQMHPFTYALCFLIRSRVVKHLRIRLNAARFATNTVAVLQKVFRENHQAKATLTFYVGSSYASGNIVTDTTKCERAVTGTYHNSPVSVGDFVEEDLTFDNIDDMSMDDASDMEDEEGLDAAVMGMVTFAPELFL</sequence>